<name>D2EFC3_PARA4</name>
<protein>
    <submittedName>
        <fullName evidence="1">Selenocysteine-specific translation elongation factor-like protein</fullName>
    </submittedName>
</protein>
<evidence type="ECO:0000313" key="2">
    <source>
        <dbReference type="Proteomes" id="UP000009375"/>
    </source>
</evidence>
<dbReference type="AlphaFoldDB" id="D2EFC3"/>
<keyword evidence="1" id="KW-0251">Elongation factor</keyword>
<reference evidence="1 2" key="1">
    <citation type="journal article" date="2010" name="Proc. Natl. Acad. Sci. U.S.A.">
        <title>Enigmatic, ultrasmall, uncultivated Archaea.</title>
        <authorList>
            <person name="Baker B.J."/>
            <person name="Comolli L.R."/>
            <person name="Dick G.J."/>
            <person name="Hauser L.J."/>
            <person name="Hyatt D."/>
            <person name="Dill B.D."/>
            <person name="Land M.L."/>
            <person name="Verberkmoes N.C."/>
            <person name="Hettich R.L."/>
            <person name="Banfield J.F."/>
        </authorList>
    </citation>
    <scope>NUCLEOTIDE SEQUENCE [LARGE SCALE GENOMIC DNA]</scope>
</reference>
<keyword evidence="1" id="KW-0648">Protein biosynthesis</keyword>
<dbReference type="InterPro" id="IPR009000">
    <property type="entry name" value="Transl_B-barrel_sf"/>
</dbReference>
<dbReference type="Gene3D" id="2.40.30.10">
    <property type="entry name" value="Translation factors"/>
    <property type="match status" value="1"/>
</dbReference>
<accession>D2EFC3</accession>
<dbReference type="EMBL" id="GG730045">
    <property type="protein sequence ID" value="EEZ92928.1"/>
    <property type="molecule type" value="Genomic_DNA"/>
</dbReference>
<dbReference type="GO" id="GO:0003746">
    <property type="term" value="F:translation elongation factor activity"/>
    <property type="evidence" value="ECO:0007669"/>
    <property type="project" value="UniProtKB-KW"/>
</dbReference>
<dbReference type="SUPFAM" id="SSF50447">
    <property type="entry name" value="Translation proteins"/>
    <property type="match status" value="1"/>
</dbReference>
<dbReference type="Proteomes" id="UP000009375">
    <property type="component" value="Unassembled WGS sequence"/>
</dbReference>
<evidence type="ECO:0000313" key="1">
    <source>
        <dbReference type="EMBL" id="EEZ92928.1"/>
    </source>
</evidence>
<sequence>MIIALLSAKPIEEEKMRHIISKKLDLINNVQIALDKNDNLILYSVDFPKSLLSILYILSVSDYVYFFAGSEINALDAELALCIENSGIVEGLILKDDYSDITSFDRFFDKYKIGKFKKSDLVSISIERQKEKERDFKYVSIDKHFIVKGIGSVIIGFVLGQQIKKGEKLLLLPSLKQCSIKSIQIMDVDNDSAEAGSHVGLALNNVSEQDLSNNYAISSISKLIDTVQVELTLSAFYKEDPFSKQLSCSFFGEPLSLNLSKGESFVKAHFNKKIPEINESFLIIDSSLAIGKNRVVGKIKLIKN</sequence>
<gene>
    <name evidence="1" type="ORF">BJBARM4_0441</name>
</gene>
<proteinExistence type="predicted"/>
<organism evidence="1 2">
    <name type="scientific">Candidatus Parvarchaeum acidiphilum ARMAN-4</name>
    <dbReference type="NCBI Taxonomy" id="662760"/>
    <lineage>
        <taxon>Archaea</taxon>
        <taxon>Candidatus Parvarchaeota</taxon>
        <taxon>Candidatus Parvarchaeum</taxon>
    </lineage>
</organism>